<gene>
    <name evidence="1" type="ORF">CTDIVETGP_1589</name>
</gene>
<dbReference type="EMBL" id="CBXI010000024">
    <property type="protein sequence ID" value="CDL91519.1"/>
    <property type="molecule type" value="Genomic_DNA"/>
</dbReference>
<sequence length="54" mass="6116">MSKQIEEINSLKELCNPIVDYLKNNYNPHCTVIITDVEIKLVEDKIGIPIGSDD</sequence>
<accession>W6N7Z9</accession>
<organism evidence="1 2">
    <name type="scientific">Clostridium tyrobutyricum DIVETGP</name>
    <dbReference type="NCBI Taxonomy" id="1408889"/>
    <lineage>
        <taxon>Bacteria</taxon>
        <taxon>Bacillati</taxon>
        <taxon>Bacillota</taxon>
        <taxon>Clostridia</taxon>
        <taxon>Eubacteriales</taxon>
        <taxon>Clostridiaceae</taxon>
        <taxon>Clostridium</taxon>
    </lineage>
</organism>
<evidence type="ECO:0000313" key="2">
    <source>
        <dbReference type="Proteomes" id="UP000019482"/>
    </source>
</evidence>
<protein>
    <submittedName>
        <fullName evidence="1">Uncharacterized protein</fullName>
    </submittedName>
</protein>
<comment type="caution">
    <text evidence="1">The sequence shown here is derived from an EMBL/GenBank/DDBJ whole genome shotgun (WGS) entry which is preliminary data.</text>
</comment>
<reference evidence="1 2" key="1">
    <citation type="journal article" date="2015" name="Genome Announc.">
        <title>Draft Genome Sequence of Clostridium tyrobutyricum Strain DIVETGP, Isolated from Cow's Milk for Grana Padano Production.</title>
        <authorList>
            <person name="Soggiu A."/>
            <person name="Piras C."/>
            <person name="Gaiarsa S."/>
            <person name="Sassera D."/>
            <person name="Roncada P."/>
            <person name="Bendixen E."/>
            <person name="Brasca M."/>
            <person name="Bonizzi L."/>
        </authorList>
    </citation>
    <scope>NUCLEOTIDE SEQUENCE [LARGE SCALE GENOMIC DNA]</scope>
    <source>
        <strain evidence="1 2">DIVETGP</strain>
    </source>
</reference>
<keyword evidence="2" id="KW-1185">Reference proteome</keyword>
<evidence type="ECO:0000313" key="1">
    <source>
        <dbReference type="EMBL" id="CDL91519.1"/>
    </source>
</evidence>
<dbReference type="GeneID" id="56700211"/>
<dbReference type="AlphaFoldDB" id="W6N7Z9"/>
<proteinExistence type="predicted"/>
<dbReference type="RefSeq" id="WP_017895751.1">
    <property type="nucleotide sequence ID" value="NZ_CBXI010000024.1"/>
</dbReference>
<name>W6N7Z9_CLOTY</name>
<dbReference type="Proteomes" id="UP000019482">
    <property type="component" value="Unassembled WGS sequence"/>
</dbReference>